<organism evidence="11 12">
    <name type="scientific">Thalassotalea profundi</name>
    <dbReference type="NCBI Taxonomy" id="2036687"/>
    <lineage>
        <taxon>Bacteria</taxon>
        <taxon>Pseudomonadati</taxon>
        <taxon>Pseudomonadota</taxon>
        <taxon>Gammaproteobacteria</taxon>
        <taxon>Alteromonadales</taxon>
        <taxon>Colwelliaceae</taxon>
        <taxon>Thalassotalea</taxon>
    </lineage>
</organism>
<name>A0ABQ3J4A5_9GAMM</name>
<dbReference type="HAMAP" id="MF_00916">
    <property type="entry name" value="QueG"/>
    <property type="match status" value="1"/>
</dbReference>
<keyword evidence="1 9" id="KW-0004">4Fe-4S</keyword>
<comment type="similarity">
    <text evidence="9">Belongs to the QueG family.</text>
</comment>
<keyword evidence="6 9" id="KW-0560">Oxidoreductase</keyword>
<evidence type="ECO:0000256" key="1">
    <source>
        <dbReference type="ARBA" id="ARBA00022485"/>
    </source>
</evidence>
<comment type="cofactor">
    <cofactor evidence="9">
        <name>cob(II)alamin</name>
        <dbReference type="ChEBI" id="CHEBI:16304"/>
    </cofactor>
</comment>
<evidence type="ECO:0000256" key="5">
    <source>
        <dbReference type="ARBA" id="ARBA00022785"/>
    </source>
</evidence>
<feature type="binding site" evidence="9">
    <location>
        <position position="140"/>
    </location>
    <ligand>
        <name>cob(II)alamin</name>
        <dbReference type="ChEBI" id="CHEBI:16304"/>
    </ligand>
</feature>
<keyword evidence="2 9" id="KW-0963">Cytoplasm</keyword>
<feature type="domain" description="4Fe-4S ferredoxin-type" evidence="10">
    <location>
        <begin position="182"/>
        <end position="214"/>
    </location>
</feature>
<dbReference type="PANTHER" id="PTHR30002:SF4">
    <property type="entry name" value="EPOXYQUEUOSINE REDUCTASE"/>
    <property type="match status" value="1"/>
</dbReference>
<evidence type="ECO:0000256" key="8">
    <source>
        <dbReference type="ARBA" id="ARBA00023014"/>
    </source>
</evidence>
<comment type="cofactor">
    <cofactor evidence="9">
        <name>[4Fe-4S] cluster</name>
        <dbReference type="ChEBI" id="CHEBI:49883"/>
    </cofactor>
    <text evidence="9">Binds 2 [4Fe-4S] clusters per monomer.</text>
</comment>
<accession>A0ABQ3J4A5</accession>
<evidence type="ECO:0000256" key="9">
    <source>
        <dbReference type="HAMAP-Rule" id="MF_00916"/>
    </source>
</evidence>
<feature type="active site" description="Proton donor" evidence="9">
    <location>
        <position position="140"/>
    </location>
</feature>
<dbReference type="PROSITE" id="PS51379">
    <property type="entry name" value="4FE4S_FER_2"/>
    <property type="match status" value="1"/>
</dbReference>
<evidence type="ECO:0000256" key="7">
    <source>
        <dbReference type="ARBA" id="ARBA00023004"/>
    </source>
</evidence>
<feature type="binding site" evidence="9">
    <location>
        <position position="250"/>
    </location>
    <ligand>
        <name>[4Fe-4S] cluster</name>
        <dbReference type="ChEBI" id="CHEBI:49883"/>
        <label>2</label>
    </ligand>
</feature>
<dbReference type="RefSeq" id="WP_189379524.1">
    <property type="nucleotide sequence ID" value="NZ_BNAH01000019.1"/>
</dbReference>
<keyword evidence="7 9" id="KW-0408">Iron</keyword>
<feature type="binding site" evidence="9">
    <location>
        <begin position="247"/>
        <end position="248"/>
    </location>
    <ligand>
        <name>cob(II)alamin</name>
        <dbReference type="ChEBI" id="CHEBI:16304"/>
    </ligand>
</feature>
<feature type="binding site" evidence="9">
    <location>
        <position position="204"/>
    </location>
    <ligand>
        <name>[4Fe-4S] cluster</name>
        <dbReference type="ChEBI" id="CHEBI:49883"/>
        <label>2</label>
    </ligand>
</feature>
<gene>
    <name evidence="9 11" type="primary">queG</name>
    <name evidence="11" type="ORF">GCM10011501_34440</name>
</gene>
<evidence type="ECO:0000256" key="6">
    <source>
        <dbReference type="ARBA" id="ARBA00023002"/>
    </source>
</evidence>
<protein>
    <recommendedName>
        <fullName evidence="9">Epoxyqueuosine reductase</fullName>
        <ecNumber evidence="9">1.17.99.6</ecNumber>
    </recommendedName>
    <alternativeName>
        <fullName evidence="9">Queuosine biosynthesis protein QueG</fullName>
    </alternativeName>
</protein>
<comment type="catalytic activity">
    <reaction evidence="9">
        <text>epoxyqueuosine(34) in tRNA + AH2 = queuosine(34) in tRNA + A + H2O</text>
        <dbReference type="Rhea" id="RHEA:32159"/>
        <dbReference type="Rhea" id="RHEA-COMP:18571"/>
        <dbReference type="Rhea" id="RHEA-COMP:18582"/>
        <dbReference type="ChEBI" id="CHEBI:13193"/>
        <dbReference type="ChEBI" id="CHEBI:15377"/>
        <dbReference type="ChEBI" id="CHEBI:17499"/>
        <dbReference type="ChEBI" id="CHEBI:194431"/>
        <dbReference type="ChEBI" id="CHEBI:194443"/>
        <dbReference type="EC" id="1.17.99.6"/>
    </reaction>
</comment>
<evidence type="ECO:0000313" key="12">
    <source>
        <dbReference type="Proteomes" id="UP000626370"/>
    </source>
</evidence>
<dbReference type="EMBL" id="BNAH01000019">
    <property type="protein sequence ID" value="GHF02197.1"/>
    <property type="molecule type" value="Genomic_DNA"/>
</dbReference>
<feature type="binding site" evidence="9">
    <location>
        <position position="194"/>
    </location>
    <ligand>
        <name>[4Fe-4S] cluster</name>
        <dbReference type="ChEBI" id="CHEBI:49883"/>
        <label>1</label>
    </ligand>
</feature>
<feature type="binding site" evidence="9">
    <location>
        <position position="164"/>
    </location>
    <ligand>
        <name>cob(II)alamin</name>
        <dbReference type="ChEBI" id="CHEBI:16304"/>
    </ligand>
</feature>
<evidence type="ECO:0000256" key="2">
    <source>
        <dbReference type="ARBA" id="ARBA00022490"/>
    </source>
</evidence>
<dbReference type="InterPro" id="IPR013542">
    <property type="entry name" value="QueG_DUF1730"/>
</dbReference>
<comment type="pathway">
    <text evidence="9">tRNA modification; tRNA-queuosine biosynthesis.</text>
</comment>
<comment type="subcellular location">
    <subcellularLocation>
        <location evidence="9">Cytoplasm</location>
    </subcellularLocation>
</comment>
<dbReference type="Pfam" id="PF13484">
    <property type="entry name" value="Fer4_16"/>
    <property type="match status" value="1"/>
</dbReference>
<evidence type="ECO:0000256" key="3">
    <source>
        <dbReference type="ARBA" id="ARBA00022694"/>
    </source>
</evidence>
<dbReference type="Proteomes" id="UP000626370">
    <property type="component" value="Unassembled WGS sequence"/>
</dbReference>
<dbReference type="NCBIfam" id="TIGR00276">
    <property type="entry name" value="tRNA epoxyqueuosine(34) reductase QueG"/>
    <property type="match status" value="1"/>
</dbReference>
<feature type="binding site" evidence="9">
    <location>
        <position position="200"/>
    </location>
    <ligand>
        <name>[4Fe-4S] cluster</name>
        <dbReference type="ChEBI" id="CHEBI:49883"/>
        <label>1</label>
    </ligand>
</feature>
<dbReference type="InterPro" id="IPR017896">
    <property type="entry name" value="4Fe4S_Fe-S-bd"/>
</dbReference>
<keyword evidence="9" id="KW-0170">Cobalt</keyword>
<dbReference type="InterPro" id="IPR004453">
    <property type="entry name" value="QueG"/>
</dbReference>
<feature type="binding site" evidence="9">
    <location>
        <position position="197"/>
    </location>
    <ligand>
        <name>[4Fe-4S] cluster</name>
        <dbReference type="ChEBI" id="CHEBI:49883"/>
        <label>1</label>
    </ligand>
</feature>
<feature type="binding site" evidence="9">
    <location>
        <position position="63"/>
    </location>
    <ligand>
        <name>cob(II)alamin</name>
        <dbReference type="ChEBI" id="CHEBI:16304"/>
    </ligand>
</feature>
<dbReference type="PROSITE" id="PS00198">
    <property type="entry name" value="4FE4S_FER_1"/>
    <property type="match status" value="1"/>
</dbReference>
<feature type="binding site" evidence="9">
    <location>
        <position position="175"/>
    </location>
    <ligand>
        <name>cob(II)alamin</name>
        <dbReference type="ChEBI" id="CHEBI:16304"/>
    </ligand>
</feature>
<proteinExistence type="inferred from homology"/>
<comment type="caution">
    <text evidence="9">Lacks conserved residue(s) required for the propagation of feature annotation.</text>
</comment>
<feature type="binding site" evidence="9">
    <location>
        <position position="222"/>
    </location>
    <ligand>
        <name>cob(II)alamin</name>
        <dbReference type="ChEBI" id="CHEBI:16304"/>
    </ligand>
</feature>
<feature type="binding site" evidence="9">
    <location>
        <position position="229"/>
    </location>
    <ligand>
        <name>tRNA</name>
        <dbReference type="ChEBI" id="CHEBI:17843"/>
    </ligand>
</feature>
<comment type="function">
    <text evidence="9">Catalyzes the conversion of epoxyqueuosine (oQ) to queuosine (Q), which is a hypermodified base found in the wobble positions of tRNA(Asp), tRNA(Asn), tRNA(His) and tRNA(Tyr).</text>
</comment>
<reference evidence="12" key="1">
    <citation type="journal article" date="2019" name="Int. J. Syst. Evol. Microbiol.">
        <title>The Global Catalogue of Microorganisms (GCM) 10K type strain sequencing project: providing services to taxonomists for standard genome sequencing and annotation.</title>
        <authorList>
            <consortium name="The Broad Institute Genomics Platform"/>
            <consortium name="The Broad Institute Genome Sequencing Center for Infectious Disease"/>
            <person name="Wu L."/>
            <person name="Ma J."/>
        </authorList>
    </citation>
    <scope>NUCLEOTIDE SEQUENCE [LARGE SCALE GENOMIC DNA]</scope>
    <source>
        <strain evidence="12">CGMCC 1.15922</strain>
    </source>
</reference>
<feature type="binding site" evidence="9">
    <location>
        <position position="220"/>
    </location>
    <ligand>
        <name>[4Fe-4S] cluster</name>
        <dbReference type="ChEBI" id="CHEBI:49883"/>
        <label>2</label>
    </ligand>
</feature>
<comment type="caution">
    <text evidence="11">The sequence shown here is derived from an EMBL/GenBank/DDBJ whole genome shotgun (WGS) entry which is preliminary data.</text>
</comment>
<keyword evidence="9" id="KW-0846">Cobalamin</keyword>
<keyword evidence="4 9" id="KW-0479">Metal-binding</keyword>
<evidence type="ECO:0000256" key="4">
    <source>
        <dbReference type="ARBA" id="ARBA00022723"/>
    </source>
</evidence>
<keyword evidence="8 9" id="KW-0411">Iron-sulfur</keyword>
<dbReference type="EC" id="1.17.99.6" evidence="9"/>
<evidence type="ECO:0000259" key="10">
    <source>
        <dbReference type="PROSITE" id="PS51379"/>
    </source>
</evidence>
<dbReference type="PANTHER" id="PTHR30002">
    <property type="entry name" value="EPOXYQUEUOSINE REDUCTASE"/>
    <property type="match status" value="1"/>
</dbReference>
<dbReference type="Pfam" id="PF08331">
    <property type="entry name" value="QueG_DUF1730"/>
    <property type="match status" value="1"/>
</dbReference>
<dbReference type="SUPFAM" id="SSF54862">
    <property type="entry name" value="4Fe-4S ferredoxins"/>
    <property type="match status" value="1"/>
</dbReference>
<dbReference type="InterPro" id="IPR017900">
    <property type="entry name" value="4Fe4S_Fe_S_CS"/>
</dbReference>
<sequence>MTTPSFDYLELANRIKLWGKDLGFNKVGITNVNLSDHEDNLTKWLANNYHGDMHYMESHGLMRARPAELAPGALRVISVRLDYLPSDARFAQTLQDKDKAYVSRYALGRDYHKLMRKRLKKLGEQIKDYCANLNYRPFVDSAPILERPLAEKAGLGWVGKHSLLLSQEAGSWFFIGELLVDIPLPCDQPVSENCGKCVACIKICPTNAIVEPYVVDARRCISYLTIELKDAIPLEFRSLLGNRIYGCDDCQLICPWNQYAQLSVEQDFQARHKLDRTSLLKLFLWSEQDFLNNTQGSPIRRIGYQQWLRNISVALGNADYRQEIVDALQQQREIASPLVQEHIDWALEQQSKKQKVITLTGNERLNARLIRSIEKGLPRDA</sequence>
<keyword evidence="3 9" id="KW-0819">tRNA processing</keyword>
<evidence type="ECO:0000313" key="11">
    <source>
        <dbReference type="EMBL" id="GHF02197.1"/>
    </source>
</evidence>
<dbReference type="Gene3D" id="3.30.70.20">
    <property type="match status" value="1"/>
</dbReference>
<keyword evidence="5 9" id="KW-0671">Queuosine biosynthesis</keyword>
<feature type="binding site" evidence="9">
    <location>
        <position position="254"/>
    </location>
    <ligand>
        <name>[4Fe-4S] cluster</name>
        <dbReference type="ChEBI" id="CHEBI:49883"/>
        <label>1</label>
    </ligand>
</feature>
<feature type="binding site" evidence="9">
    <location>
        <position position="247"/>
    </location>
    <ligand>
        <name>[4Fe-4S] cluster</name>
        <dbReference type="ChEBI" id="CHEBI:49883"/>
        <label>2</label>
    </ligand>
</feature>
<comment type="subunit">
    <text evidence="9">Monomer.</text>
</comment>
<keyword evidence="12" id="KW-1185">Reference proteome</keyword>